<comment type="caution">
    <text evidence="9">The sequence shown here is derived from an EMBL/GenBank/DDBJ whole genome shotgun (WGS) entry which is preliminary data.</text>
</comment>
<protein>
    <recommendedName>
        <fullName evidence="11">Cytochrome P450</fullName>
    </recommendedName>
</protein>
<dbReference type="InterPro" id="IPR001128">
    <property type="entry name" value="Cyt_P450"/>
</dbReference>
<organism evidence="9 10">
    <name type="scientific">Diaporthe vaccinii</name>
    <dbReference type="NCBI Taxonomy" id="105482"/>
    <lineage>
        <taxon>Eukaryota</taxon>
        <taxon>Fungi</taxon>
        <taxon>Dikarya</taxon>
        <taxon>Ascomycota</taxon>
        <taxon>Pezizomycotina</taxon>
        <taxon>Sordariomycetes</taxon>
        <taxon>Sordariomycetidae</taxon>
        <taxon>Diaporthales</taxon>
        <taxon>Diaporthaceae</taxon>
        <taxon>Diaporthe</taxon>
        <taxon>Diaporthe eres species complex</taxon>
    </lineage>
</organism>
<dbReference type="EMBL" id="JBAWTH010000028">
    <property type="protein sequence ID" value="KAL2285799.1"/>
    <property type="molecule type" value="Genomic_DNA"/>
</dbReference>
<dbReference type="Proteomes" id="UP001600888">
    <property type="component" value="Unassembled WGS sequence"/>
</dbReference>
<accession>A0ABR4ETM6</accession>
<gene>
    <name evidence="9" type="ORF">FJTKL_07519</name>
</gene>
<dbReference type="CDD" id="cd11041">
    <property type="entry name" value="CYP503A1-like"/>
    <property type="match status" value="1"/>
</dbReference>
<evidence type="ECO:0000256" key="5">
    <source>
        <dbReference type="ARBA" id="ARBA00023002"/>
    </source>
</evidence>
<evidence type="ECO:0000256" key="2">
    <source>
        <dbReference type="ARBA" id="ARBA00004167"/>
    </source>
</evidence>
<keyword evidence="5" id="KW-0560">Oxidoreductase</keyword>
<evidence type="ECO:0000256" key="4">
    <source>
        <dbReference type="ARBA" id="ARBA00022723"/>
    </source>
</evidence>
<evidence type="ECO:0000256" key="6">
    <source>
        <dbReference type="ARBA" id="ARBA00023004"/>
    </source>
</evidence>
<keyword evidence="4" id="KW-0479">Metal-binding</keyword>
<evidence type="ECO:0000256" key="8">
    <source>
        <dbReference type="SAM" id="Phobius"/>
    </source>
</evidence>
<feature type="transmembrane region" description="Helical" evidence="8">
    <location>
        <begin position="15"/>
        <end position="35"/>
    </location>
</feature>
<keyword evidence="6" id="KW-0408">Iron</keyword>
<keyword evidence="7" id="KW-0503">Monooxygenase</keyword>
<dbReference type="InterPro" id="IPR036396">
    <property type="entry name" value="Cyt_P450_sf"/>
</dbReference>
<evidence type="ECO:0000313" key="9">
    <source>
        <dbReference type="EMBL" id="KAL2285799.1"/>
    </source>
</evidence>
<sequence>MMPNPLVANMTQWQYPSWQFVCGGTLALVILYFVIDSVVARRDIAKLPGLPPVGTPWPFTPRIVSNSLFAWDAASLLQRGYRRFKTSAFQLVQNDKNVIVLPLSVLEELVAIPPTVASPHGGLENDLLGSYTGLDLVLESRLHHSIIQRKLTPRLGLMTPGLEKELCNALAECLPNSEDWAVFQPYQAFSKVSARFSSQAITGPAFANNEEWLSLGVEYVESLFQTIVCLRFLPRWTRPVACWFLPPYWYCNGYLRKAKQLLGPKIQELLAENDAGRFVPQDNDEQHINVLSWLIDSARGRDRNPATISHVMVILALASVHTVLLRIVNIIYDITAHPELLDELRAEIDSVARNWQGAPYERLHKLDSVLIESQRTSPPTITGLKRIFLAPYTFQNGLHIPKGSYVCMPIYAIENDPAHTADPEVFDGLRQYRLSAKEEGSGGTGGKSKTLTFSSTTPTRLNFGYGRAACPGRFFAELELKMLFVKLLCEYEFKFLPGAGRPANMMLHEFLFTWPWTKMLIRRRKSGAAPF</sequence>
<comment type="similarity">
    <text evidence="3">Belongs to the cytochrome P450 family.</text>
</comment>
<evidence type="ECO:0000256" key="3">
    <source>
        <dbReference type="ARBA" id="ARBA00010617"/>
    </source>
</evidence>
<dbReference type="PANTHER" id="PTHR46206:SF6">
    <property type="entry name" value="CYTOCHROME P450 MONOOXYGENASE AN1598-RELATED"/>
    <property type="match status" value="1"/>
</dbReference>
<dbReference type="InterPro" id="IPR002403">
    <property type="entry name" value="Cyt_P450_E_grp-IV"/>
</dbReference>
<dbReference type="PANTHER" id="PTHR46206">
    <property type="entry name" value="CYTOCHROME P450"/>
    <property type="match status" value="1"/>
</dbReference>
<keyword evidence="10" id="KW-1185">Reference proteome</keyword>
<comment type="subcellular location">
    <subcellularLocation>
        <location evidence="2">Membrane</location>
        <topology evidence="2">Single-pass membrane protein</topology>
    </subcellularLocation>
</comment>
<keyword evidence="8" id="KW-0812">Transmembrane</keyword>
<evidence type="ECO:0008006" key="11">
    <source>
        <dbReference type="Google" id="ProtNLM"/>
    </source>
</evidence>
<feature type="transmembrane region" description="Helical" evidence="8">
    <location>
        <begin position="311"/>
        <end position="332"/>
    </location>
</feature>
<comment type="cofactor">
    <cofactor evidence="1">
        <name>heme</name>
        <dbReference type="ChEBI" id="CHEBI:30413"/>
    </cofactor>
</comment>
<reference evidence="9 10" key="1">
    <citation type="submission" date="2024-03" db="EMBL/GenBank/DDBJ databases">
        <title>A high-quality draft genome sequence of Diaporthe vaccinii, a causative agent of upright dieback and viscid rot disease in cranberry plants.</title>
        <authorList>
            <person name="Sarrasin M."/>
            <person name="Lang B.F."/>
            <person name="Burger G."/>
        </authorList>
    </citation>
    <scope>NUCLEOTIDE SEQUENCE [LARGE SCALE GENOMIC DNA]</scope>
    <source>
        <strain evidence="9 10">IS7</strain>
    </source>
</reference>
<dbReference type="SUPFAM" id="SSF48264">
    <property type="entry name" value="Cytochrome P450"/>
    <property type="match status" value="1"/>
</dbReference>
<proteinExistence type="inferred from homology"/>
<evidence type="ECO:0000256" key="7">
    <source>
        <dbReference type="ARBA" id="ARBA00023033"/>
    </source>
</evidence>
<dbReference type="Pfam" id="PF00067">
    <property type="entry name" value="p450"/>
    <property type="match status" value="1"/>
</dbReference>
<keyword evidence="8" id="KW-0472">Membrane</keyword>
<evidence type="ECO:0000313" key="10">
    <source>
        <dbReference type="Proteomes" id="UP001600888"/>
    </source>
</evidence>
<dbReference type="Gene3D" id="1.10.630.10">
    <property type="entry name" value="Cytochrome P450"/>
    <property type="match status" value="1"/>
</dbReference>
<keyword evidence="8" id="KW-1133">Transmembrane helix</keyword>
<name>A0ABR4ETM6_9PEZI</name>
<evidence type="ECO:0000256" key="1">
    <source>
        <dbReference type="ARBA" id="ARBA00001971"/>
    </source>
</evidence>
<dbReference type="PRINTS" id="PR00465">
    <property type="entry name" value="EP450IV"/>
</dbReference>